<evidence type="ECO:0000259" key="1">
    <source>
        <dbReference type="PROSITE" id="PS50995"/>
    </source>
</evidence>
<dbReference type="GO" id="GO:0003677">
    <property type="term" value="F:DNA binding"/>
    <property type="evidence" value="ECO:0007669"/>
    <property type="project" value="UniProtKB-KW"/>
</dbReference>
<dbReference type="Pfam" id="PF01047">
    <property type="entry name" value="MarR"/>
    <property type="match status" value="1"/>
</dbReference>
<evidence type="ECO:0000313" key="2">
    <source>
        <dbReference type="EMBL" id="NYI66494.1"/>
    </source>
</evidence>
<dbReference type="GO" id="GO:0006950">
    <property type="term" value="P:response to stress"/>
    <property type="evidence" value="ECO:0007669"/>
    <property type="project" value="TreeGrafter"/>
</dbReference>
<comment type="caution">
    <text evidence="2">The sequence shown here is derived from an EMBL/GenBank/DDBJ whole genome shotgun (WGS) entry which is preliminary data.</text>
</comment>
<protein>
    <submittedName>
        <fullName evidence="2">DNA-binding MarR family transcriptional regulator</fullName>
    </submittedName>
</protein>
<dbReference type="PRINTS" id="PR00598">
    <property type="entry name" value="HTHMARR"/>
</dbReference>
<gene>
    <name evidence="2" type="ORF">BJY26_000800</name>
</gene>
<dbReference type="PROSITE" id="PS50995">
    <property type="entry name" value="HTH_MARR_2"/>
    <property type="match status" value="1"/>
</dbReference>
<dbReference type="GO" id="GO:0003700">
    <property type="term" value="F:DNA-binding transcription factor activity"/>
    <property type="evidence" value="ECO:0007669"/>
    <property type="project" value="InterPro"/>
</dbReference>
<proteinExistence type="predicted"/>
<dbReference type="InterPro" id="IPR000835">
    <property type="entry name" value="HTH_MarR-typ"/>
</dbReference>
<reference evidence="2 3" key="1">
    <citation type="submission" date="2020-07" db="EMBL/GenBank/DDBJ databases">
        <title>Sequencing the genomes of 1000 actinobacteria strains.</title>
        <authorList>
            <person name="Klenk H.-P."/>
        </authorList>
    </citation>
    <scope>NUCLEOTIDE SEQUENCE [LARGE SCALE GENOMIC DNA]</scope>
    <source>
        <strain evidence="2 3">DSM 26341</strain>
    </source>
</reference>
<dbReference type="AlphaFoldDB" id="A0A7Z0A8T0"/>
<organism evidence="2 3">
    <name type="scientific">Spelaeicoccus albus</name>
    <dbReference type="NCBI Taxonomy" id="1280376"/>
    <lineage>
        <taxon>Bacteria</taxon>
        <taxon>Bacillati</taxon>
        <taxon>Actinomycetota</taxon>
        <taxon>Actinomycetes</taxon>
        <taxon>Micrococcales</taxon>
        <taxon>Brevibacteriaceae</taxon>
        <taxon>Spelaeicoccus</taxon>
    </lineage>
</organism>
<dbReference type="SMART" id="SM00347">
    <property type="entry name" value="HTH_MARR"/>
    <property type="match status" value="1"/>
</dbReference>
<dbReference type="PANTHER" id="PTHR33164:SF94">
    <property type="entry name" value="TRANSCRIPTIONAL REGULATORY PROTEIN-RELATED"/>
    <property type="match status" value="1"/>
</dbReference>
<accession>A0A7Z0A8T0</accession>
<name>A0A7Z0A8T0_9MICO</name>
<dbReference type="EMBL" id="JACBZP010000001">
    <property type="protein sequence ID" value="NYI66494.1"/>
    <property type="molecule type" value="Genomic_DNA"/>
</dbReference>
<dbReference type="Gene3D" id="1.10.10.10">
    <property type="entry name" value="Winged helix-like DNA-binding domain superfamily/Winged helix DNA-binding domain"/>
    <property type="match status" value="1"/>
</dbReference>
<evidence type="ECO:0000313" key="3">
    <source>
        <dbReference type="Proteomes" id="UP000539111"/>
    </source>
</evidence>
<dbReference type="PANTHER" id="PTHR33164">
    <property type="entry name" value="TRANSCRIPTIONAL REGULATOR, MARR FAMILY"/>
    <property type="match status" value="1"/>
</dbReference>
<dbReference type="Proteomes" id="UP000539111">
    <property type="component" value="Unassembled WGS sequence"/>
</dbReference>
<dbReference type="InterPro" id="IPR039422">
    <property type="entry name" value="MarR/SlyA-like"/>
</dbReference>
<dbReference type="InterPro" id="IPR036388">
    <property type="entry name" value="WH-like_DNA-bd_sf"/>
</dbReference>
<keyword evidence="3" id="KW-1185">Reference proteome</keyword>
<sequence length="164" mass="17593">MEQSETMDSTQEEHVLSAADATLTTSRALLGIIARSVSSALEEVTLPQFRVLVILAGSGAMRIGALAARMKAVPSTFSRTIDRMVAEGWVERAASVENRREVIIDVTSKGWRLVHGATELRRREIADVLATMSKKDRNAVASALSKFSVAAGEPADDDLLGLGL</sequence>
<keyword evidence="2" id="KW-0238">DNA-binding</keyword>
<feature type="domain" description="HTH marR-type" evidence="1">
    <location>
        <begin position="9"/>
        <end position="149"/>
    </location>
</feature>
<dbReference type="SUPFAM" id="SSF46785">
    <property type="entry name" value="Winged helix' DNA-binding domain"/>
    <property type="match status" value="1"/>
</dbReference>
<dbReference type="InterPro" id="IPR036390">
    <property type="entry name" value="WH_DNA-bd_sf"/>
</dbReference>